<sequence length="274" mass="30216">MQSFKIKLLGDPTCFLGCNLFRQNGTIWLNQEAYAKKVLVETGFANSKASKLPISSGYKAPAVSTAGEDANKGNKAYSTDIGKMSWLSPKTRPDLALAAVKSMFRYLRGTMKLGIALGSSSNYGENDLHGFVNASHQDCTGGHSTEGYIFFMNDTPISWRSAKQKVVAPIALLKKDGYSSTTKWIDNRYFFVKEAMKKGLIDLVLISGDNNIADWLTKPLAAAKFDKFRAALNLAEPPMALDECRSVEIGLYLNEFDDDDDNSDEIDEDVDEFA</sequence>
<dbReference type="PANTHER" id="PTHR11439">
    <property type="entry name" value="GAG-POL-RELATED RETROTRANSPOSON"/>
    <property type="match status" value="1"/>
</dbReference>
<dbReference type="OrthoDB" id="4362974at2759"/>
<evidence type="ECO:0000313" key="1">
    <source>
        <dbReference type="EMBL" id="KAJ5111713.1"/>
    </source>
</evidence>
<comment type="caution">
    <text evidence="1">The sequence shown here is derived from an EMBL/GenBank/DDBJ whole genome shotgun (WGS) entry which is preliminary data.</text>
</comment>
<dbReference type="PANTHER" id="PTHR11439:SF463">
    <property type="entry name" value="REVERSE TRANSCRIPTASE TY1_COPIA-TYPE DOMAIN-CONTAINING PROTEIN"/>
    <property type="match status" value="1"/>
</dbReference>
<proteinExistence type="predicted"/>
<evidence type="ECO:0000313" key="2">
    <source>
        <dbReference type="Proteomes" id="UP001141434"/>
    </source>
</evidence>
<organism evidence="1 2">
    <name type="scientific">Penicillium alfredii</name>
    <dbReference type="NCBI Taxonomy" id="1506179"/>
    <lineage>
        <taxon>Eukaryota</taxon>
        <taxon>Fungi</taxon>
        <taxon>Dikarya</taxon>
        <taxon>Ascomycota</taxon>
        <taxon>Pezizomycotina</taxon>
        <taxon>Eurotiomycetes</taxon>
        <taxon>Eurotiomycetidae</taxon>
        <taxon>Eurotiales</taxon>
        <taxon>Aspergillaceae</taxon>
        <taxon>Penicillium</taxon>
    </lineage>
</organism>
<dbReference type="EMBL" id="JAPMSZ010000002">
    <property type="protein sequence ID" value="KAJ5111713.1"/>
    <property type="molecule type" value="Genomic_DNA"/>
</dbReference>
<dbReference type="RefSeq" id="XP_056515192.1">
    <property type="nucleotide sequence ID" value="XM_056651925.1"/>
</dbReference>
<protein>
    <recommendedName>
        <fullName evidence="3">Reverse transcriptase Ty1/copia-type domain-containing protein</fullName>
    </recommendedName>
</protein>
<accession>A0A9W9G457</accession>
<gene>
    <name evidence="1" type="ORF">NUU61_001343</name>
</gene>
<dbReference type="Proteomes" id="UP001141434">
    <property type="component" value="Unassembled WGS sequence"/>
</dbReference>
<dbReference type="GeneID" id="81391093"/>
<dbReference type="CDD" id="cd09272">
    <property type="entry name" value="RNase_HI_RT_Ty1"/>
    <property type="match status" value="1"/>
</dbReference>
<dbReference type="AlphaFoldDB" id="A0A9W9G457"/>
<keyword evidence="2" id="KW-1185">Reference proteome</keyword>
<reference evidence="1" key="1">
    <citation type="submission" date="2022-11" db="EMBL/GenBank/DDBJ databases">
        <authorList>
            <person name="Petersen C."/>
        </authorList>
    </citation>
    <scope>NUCLEOTIDE SEQUENCE</scope>
    <source>
        <strain evidence="1">IBT 34128</strain>
    </source>
</reference>
<name>A0A9W9G457_9EURO</name>
<evidence type="ECO:0008006" key="3">
    <source>
        <dbReference type="Google" id="ProtNLM"/>
    </source>
</evidence>
<reference evidence="1" key="2">
    <citation type="journal article" date="2023" name="IMA Fungus">
        <title>Comparative genomic study of the Penicillium genus elucidates a diverse pangenome and 15 lateral gene transfer events.</title>
        <authorList>
            <person name="Petersen C."/>
            <person name="Sorensen T."/>
            <person name="Nielsen M.R."/>
            <person name="Sondergaard T.E."/>
            <person name="Sorensen J.L."/>
            <person name="Fitzpatrick D.A."/>
            <person name="Frisvad J.C."/>
            <person name="Nielsen K.L."/>
        </authorList>
    </citation>
    <scope>NUCLEOTIDE SEQUENCE</scope>
    <source>
        <strain evidence="1">IBT 34128</strain>
    </source>
</reference>